<dbReference type="SUPFAM" id="SSF51197">
    <property type="entry name" value="Clavaminate synthase-like"/>
    <property type="match status" value="1"/>
</dbReference>
<keyword evidence="5" id="KW-0223">Dioxygenase</keyword>
<reference evidence="10 11" key="1">
    <citation type="journal article" date="2013" name="ISME J.">
        <title>Comparative genomics of pathogenic lineages of Vibrio nigripulchritudo identifies virulence-associated traits.</title>
        <authorList>
            <person name="Goudenege D."/>
            <person name="Labreuche Y."/>
            <person name="Krin E."/>
            <person name="Ansquer D."/>
            <person name="Mangenot S."/>
            <person name="Calteau A."/>
            <person name="Medigue C."/>
            <person name="Mazel D."/>
            <person name="Polz M.F."/>
            <person name="Le Roux F."/>
        </authorList>
    </citation>
    <scope>NUCLEOTIDE SEQUENCE [LARGE SCALE GENOMIC DNA]</scope>
    <source>
        <strain evidence="10 11">SOn1</strain>
    </source>
</reference>
<name>A0AAV2VI97_9VIBR</name>
<evidence type="ECO:0000256" key="8">
    <source>
        <dbReference type="ARBA" id="ARBA00023204"/>
    </source>
</evidence>
<dbReference type="AlphaFoldDB" id="A0AAV2VI97"/>
<dbReference type="GO" id="GO:0046872">
    <property type="term" value="F:metal ion binding"/>
    <property type="evidence" value="ECO:0007669"/>
    <property type="project" value="UniProtKB-KW"/>
</dbReference>
<dbReference type="EMBL" id="CAOF01000004">
    <property type="protein sequence ID" value="CCO44155.1"/>
    <property type="molecule type" value="Genomic_DNA"/>
</dbReference>
<feature type="domain" description="Fe2OG dioxygenase" evidence="9">
    <location>
        <begin position="103"/>
        <end position="200"/>
    </location>
</feature>
<protein>
    <submittedName>
        <fullName evidence="10">2OG-Fe(II) oxygenase superfamily protein</fullName>
    </submittedName>
</protein>
<keyword evidence="6" id="KW-0560">Oxidoreductase</keyword>
<dbReference type="GO" id="GO:0016787">
    <property type="term" value="F:hydrolase activity"/>
    <property type="evidence" value="ECO:0007669"/>
    <property type="project" value="UniProtKB-ARBA"/>
</dbReference>
<dbReference type="RefSeq" id="WP_022610095.1">
    <property type="nucleotide sequence ID" value="NZ_LK391965.1"/>
</dbReference>
<dbReference type="GO" id="GO:0016705">
    <property type="term" value="F:oxidoreductase activity, acting on paired donors, with incorporation or reduction of molecular oxygen"/>
    <property type="evidence" value="ECO:0007669"/>
    <property type="project" value="UniProtKB-ARBA"/>
</dbReference>
<accession>A0AAV2VI97</accession>
<keyword evidence="3" id="KW-0227">DNA damage</keyword>
<evidence type="ECO:0000256" key="6">
    <source>
        <dbReference type="ARBA" id="ARBA00023002"/>
    </source>
</evidence>
<keyword evidence="4" id="KW-0460">Magnesium</keyword>
<proteinExistence type="predicted"/>
<keyword evidence="2" id="KW-0479">Metal-binding</keyword>
<dbReference type="InterPro" id="IPR037151">
    <property type="entry name" value="AlkB-like_sf"/>
</dbReference>
<dbReference type="PROSITE" id="PS51471">
    <property type="entry name" value="FE2OG_OXY"/>
    <property type="match status" value="1"/>
</dbReference>
<keyword evidence="8" id="KW-0234">DNA repair</keyword>
<dbReference type="PANTHER" id="PTHR31212:SF4">
    <property type="entry name" value="ALPHA-KETOGLUTARATE-DEPENDENT DIOXYGENASE ALKB HOMOLOG 3"/>
    <property type="match status" value="1"/>
</dbReference>
<dbReference type="GO" id="GO:0051213">
    <property type="term" value="F:dioxygenase activity"/>
    <property type="evidence" value="ECO:0007669"/>
    <property type="project" value="UniProtKB-KW"/>
</dbReference>
<evidence type="ECO:0000313" key="10">
    <source>
        <dbReference type="EMBL" id="CCO44155.1"/>
    </source>
</evidence>
<evidence type="ECO:0000256" key="7">
    <source>
        <dbReference type="ARBA" id="ARBA00023004"/>
    </source>
</evidence>
<dbReference type="Pfam" id="PF13532">
    <property type="entry name" value="2OG-FeII_Oxy_2"/>
    <property type="match status" value="1"/>
</dbReference>
<evidence type="ECO:0000256" key="1">
    <source>
        <dbReference type="ARBA" id="ARBA00001954"/>
    </source>
</evidence>
<evidence type="ECO:0000313" key="11">
    <source>
        <dbReference type="Proteomes" id="UP000018211"/>
    </source>
</evidence>
<dbReference type="InterPro" id="IPR005123">
    <property type="entry name" value="Oxoglu/Fe-dep_dioxygenase_dom"/>
</dbReference>
<evidence type="ECO:0000256" key="4">
    <source>
        <dbReference type="ARBA" id="ARBA00022842"/>
    </source>
</evidence>
<dbReference type="InterPro" id="IPR027450">
    <property type="entry name" value="AlkB-like"/>
</dbReference>
<dbReference type="Proteomes" id="UP000018211">
    <property type="component" value="Unassembled WGS sequence"/>
</dbReference>
<evidence type="ECO:0000256" key="2">
    <source>
        <dbReference type="ARBA" id="ARBA00022723"/>
    </source>
</evidence>
<evidence type="ECO:0000256" key="5">
    <source>
        <dbReference type="ARBA" id="ARBA00022964"/>
    </source>
</evidence>
<keyword evidence="7" id="KW-0408">Iron</keyword>
<evidence type="ECO:0000259" key="9">
    <source>
        <dbReference type="PROSITE" id="PS51471"/>
    </source>
</evidence>
<dbReference type="Gene3D" id="2.60.120.590">
    <property type="entry name" value="Alpha-ketoglutarate-dependent dioxygenase AlkB-like"/>
    <property type="match status" value="1"/>
</dbReference>
<comment type="cofactor">
    <cofactor evidence="1">
        <name>Fe(2+)</name>
        <dbReference type="ChEBI" id="CHEBI:29033"/>
    </cofactor>
</comment>
<evidence type="ECO:0000256" key="3">
    <source>
        <dbReference type="ARBA" id="ARBA00022763"/>
    </source>
</evidence>
<dbReference type="PANTHER" id="PTHR31212">
    <property type="entry name" value="ALPHA-KETOGLUTARATE-DEPENDENT DIOXYGENASE ALKB HOMOLOG 3"/>
    <property type="match status" value="1"/>
</dbReference>
<comment type="caution">
    <text evidence="10">The sequence shown here is derived from an EMBL/GenBank/DDBJ whole genome shotgun (WGS) entry which is preliminary data.</text>
</comment>
<gene>
    <name evidence="10" type="ORF">VIBNISOn1_1010006</name>
</gene>
<dbReference type="FunFam" id="2.60.120.590:FF:000004">
    <property type="entry name" value="DNA oxidative demethylase ALKBH2"/>
    <property type="match status" value="1"/>
</dbReference>
<dbReference type="GO" id="GO:0140097">
    <property type="term" value="F:catalytic activity, acting on DNA"/>
    <property type="evidence" value="ECO:0007669"/>
    <property type="project" value="UniProtKB-ARBA"/>
</dbReference>
<dbReference type="GO" id="GO:0032451">
    <property type="term" value="F:demethylase activity"/>
    <property type="evidence" value="ECO:0007669"/>
    <property type="project" value="UniProtKB-ARBA"/>
</dbReference>
<dbReference type="InterPro" id="IPR032854">
    <property type="entry name" value="ALKBH3"/>
</dbReference>
<organism evidence="10 11">
    <name type="scientific">Vibrio nigripulchritudo SOn1</name>
    <dbReference type="NCBI Taxonomy" id="1238450"/>
    <lineage>
        <taxon>Bacteria</taxon>
        <taxon>Pseudomonadati</taxon>
        <taxon>Pseudomonadota</taxon>
        <taxon>Gammaproteobacteria</taxon>
        <taxon>Vibrionales</taxon>
        <taxon>Vibrionaceae</taxon>
        <taxon>Vibrio</taxon>
    </lineage>
</organism>
<dbReference type="GO" id="GO:0006307">
    <property type="term" value="P:DNA alkylation repair"/>
    <property type="evidence" value="ECO:0007669"/>
    <property type="project" value="InterPro"/>
</dbReference>
<sequence>MQNYDMFAEESGRWFEFPNAKIYWDPNFLTELNANKLQIKLTESLPWKQEMITLFGRKVLQPRLQAWHGDASYTYSGLTMNPHPWTPELRALEKSCRQISGITFNSVLANLYRDGSDSMGWHQDNEPELGTNPIIASVSLGDTRRFALKHKHLDEKQEFNLTHGSLLIMAGETQHYWLHSVPKTKKAKKQRINLTFRHVIDK</sequence>